<accession>A0A1R0GQC9</accession>
<dbReference type="EMBL" id="LSSL01005052">
    <property type="protein sequence ID" value="OLY79058.1"/>
    <property type="molecule type" value="Genomic_DNA"/>
</dbReference>
<dbReference type="Proteomes" id="UP000187455">
    <property type="component" value="Unassembled WGS sequence"/>
</dbReference>
<evidence type="ECO:0000313" key="1">
    <source>
        <dbReference type="EMBL" id="OLY79058.1"/>
    </source>
</evidence>
<protein>
    <submittedName>
        <fullName evidence="1">Uncharacterized protein</fullName>
    </submittedName>
</protein>
<sequence>METGYQIKIERFMNNPSQSIFHLGIIISYGSLSYKDPSPRFPDDYEMPGELHQDNTGYFINLIPWETNAETSVRSTYHFPIFIKDMDFNGNSEDHTRAIESDISRTAMEFGNLVSGSTGSLHFPAIATDSND</sequence>
<proteinExistence type="predicted"/>
<organism evidence="1 2">
    <name type="scientific">Smittium mucronatum</name>
    <dbReference type="NCBI Taxonomy" id="133383"/>
    <lineage>
        <taxon>Eukaryota</taxon>
        <taxon>Fungi</taxon>
        <taxon>Fungi incertae sedis</taxon>
        <taxon>Zoopagomycota</taxon>
        <taxon>Kickxellomycotina</taxon>
        <taxon>Harpellomycetes</taxon>
        <taxon>Harpellales</taxon>
        <taxon>Legeriomycetaceae</taxon>
        <taxon>Smittium</taxon>
    </lineage>
</organism>
<gene>
    <name evidence="1" type="ORF">AYI68_g6882</name>
</gene>
<dbReference type="AlphaFoldDB" id="A0A1R0GQC9"/>
<name>A0A1R0GQC9_9FUNG</name>
<keyword evidence="2" id="KW-1185">Reference proteome</keyword>
<comment type="caution">
    <text evidence="1">The sequence shown here is derived from an EMBL/GenBank/DDBJ whole genome shotgun (WGS) entry which is preliminary data.</text>
</comment>
<reference evidence="1 2" key="1">
    <citation type="journal article" date="2016" name="Mol. Biol. Evol.">
        <title>Genome-Wide Survey of Gut Fungi (Harpellales) Reveals the First Horizontally Transferred Ubiquitin Gene from a Mosquito Host.</title>
        <authorList>
            <person name="Wang Y."/>
            <person name="White M.M."/>
            <person name="Kvist S."/>
            <person name="Moncalvo J.M."/>
        </authorList>
    </citation>
    <scope>NUCLEOTIDE SEQUENCE [LARGE SCALE GENOMIC DNA]</scope>
    <source>
        <strain evidence="1 2">ALG-7-W6</strain>
    </source>
</reference>
<evidence type="ECO:0000313" key="2">
    <source>
        <dbReference type="Proteomes" id="UP000187455"/>
    </source>
</evidence>